<reference evidence="5" key="1">
    <citation type="journal article" date="2019" name="Int. J. Syst. Evol. Microbiol.">
        <title>The Global Catalogue of Microorganisms (GCM) 10K type strain sequencing project: providing services to taxonomists for standard genome sequencing and annotation.</title>
        <authorList>
            <consortium name="The Broad Institute Genomics Platform"/>
            <consortium name="The Broad Institute Genome Sequencing Center for Infectious Disease"/>
            <person name="Wu L."/>
            <person name="Ma J."/>
        </authorList>
    </citation>
    <scope>NUCLEOTIDE SEQUENCE [LARGE SCALE GENOMIC DNA]</scope>
    <source>
        <strain evidence="5">NBRC 112416</strain>
    </source>
</reference>
<dbReference type="Gene3D" id="3.40.50.1820">
    <property type="entry name" value="alpha/beta hydrolase"/>
    <property type="match status" value="1"/>
</dbReference>
<dbReference type="Pfam" id="PF20434">
    <property type="entry name" value="BD-FAE"/>
    <property type="match status" value="1"/>
</dbReference>
<dbReference type="InterPro" id="IPR049492">
    <property type="entry name" value="BD-FAE-like_dom"/>
</dbReference>
<evidence type="ECO:0000256" key="1">
    <source>
        <dbReference type="ARBA" id="ARBA00022801"/>
    </source>
</evidence>
<evidence type="ECO:0000313" key="5">
    <source>
        <dbReference type="Proteomes" id="UP001156691"/>
    </source>
</evidence>
<comment type="caution">
    <text evidence="4">The sequence shown here is derived from an EMBL/GenBank/DDBJ whole genome shotgun (WGS) entry which is preliminary data.</text>
</comment>
<dbReference type="PANTHER" id="PTHR48081">
    <property type="entry name" value="AB HYDROLASE SUPERFAMILY PROTEIN C4A8.06C"/>
    <property type="match status" value="1"/>
</dbReference>
<name>A0ABQ5WAT0_9HYPH</name>
<dbReference type="PANTHER" id="PTHR48081:SF13">
    <property type="entry name" value="ALPHA_BETA HYDROLASE"/>
    <property type="match status" value="1"/>
</dbReference>
<gene>
    <name evidence="4" type="ORF">GCM10010862_42320</name>
</gene>
<evidence type="ECO:0000313" key="4">
    <source>
        <dbReference type="EMBL" id="GLQ56973.1"/>
    </source>
</evidence>
<feature type="chain" id="PRO_5046691798" description="BD-FAE-like domain-containing protein" evidence="2">
    <location>
        <begin position="22"/>
        <end position="302"/>
    </location>
</feature>
<keyword evidence="5" id="KW-1185">Reference proteome</keyword>
<feature type="domain" description="BD-FAE-like" evidence="3">
    <location>
        <begin position="58"/>
        <end position="258"/>
    </location>
</feature>
<feature type="signal peptide" evidence="2">
    <location>
        <begin position="1"/>
        <end position="21"/>
    </location>
</feature>
<dbReference type="SUPFAM" id="SSF53474">
    <property type="entry name" value="alpha/beta-Hydrolases"/>
    <property type="match status" value="1"/>
</dbReference>
<accession>A0ABQ5WAT0</accession>
<keyword evidence="1" id="KW-0378">Hydrolase</keyword>
<dbReference type="EMBL" id="BSNS01000022">
    <property type="protein sequence ID" value="GLQ56973.1"/>
    <property type="molecule type" value="Genomic_DNA"/>
</dbReference>
<keyword evidence="2" id="KW-0732">Signal</keyword>
<evidence type="ECO:0000256" key="2">
    <source>
        <dbReference type="SAM" id="SignalP"/>
    </source>
</evidence>
<sequence>MFKPVICGIALACLISGAAHAEAITIDANDVTFSGVELYSDVQYSTSPLGLMRNELYLDLMRPTSAEPAPVVIFVTGSGWRAVERERLLPQLVPLAEAGFAVASIDYRGIGEAKFPEPQMDVKAAVRYLRANAGLYNLDPENIAVFGPSAGGHLSLIAGLTGEDEEFIDKRWPGVSSQVTAIATFYPAVYFGESGSPGYDLGSLHLGFSPHDPANAEATRHASPESHIGPDSPPVLLIHGTEDSIVPIASSQRFYDALIAENVDATFITVEGVGHDFEQMTSVPEVNEALIGFFERTLKADE</sequence>
<organism evidence="4 5">
    <name type="scientific">Devosia nitrariae</name>
    <dbReference type="NCBI Taxonomy" id="2071872"/>
    <lineage>
        <taxon>Bacteria</taxon>
        <taxon>Pseudomonadati</taxon>
        <taxon>Pseudomonadota</taxon>
        <taxon>Alphaproteobacteria</taxon>
        <taxon>Hyphomicrobiales</taxon>
        <taxon>Devosiaceae</taxon>
        <taxon>Devosia</taxon>
    </lineage>
</organism>
<dbReference type="Proteomes" id="UP001156691">
    <property type="component" value="Unassembled WGS sequence"/>
</dbReference>
<dbReference type="RefSeq" id="WP_284342356.1">
    <property type="nucleotide sequence ID" value="NZ_BSNS01000022.1"/>
</dbReference>
<evidence type="ECO:0000259" key="3">
    <source>
        <dbReference type="Pfam" id="PF20434"/>
    </source>
</evidence>
<proteinExistence type="predicted"/>
<dbReference type="InterPro" id="IPR050300">
    <property type="entry name" value="GDXG_lipolytic_enzyme"/>
</dbReference>
<protein>
    <recommendedName>
        <fullName evidence="3">BD-FAE-like domain-containing protein</fullName>
    </recommendedName>
</protein>
<dbReference type="InterPro" id="IPR029058">
    <property type="entry name" value="AB_hydrolase_fold"/>
</dbReference>